<protein>
    <recommendedName>
        <fullName evidence="4">DYW domain-containing protein</fullName>
    </recommendedName>
</protein>
<comment type="similarity">
    <text evidence="1">Belongs to the PPR family. PCMP-H subfamily.</text>
</comment>
<reference evidence="5 6" key="1">
    <citation type="submission" date="2024-01" db="EMBL/GenBank/DDBJ databases">
        <title>The complete chloroplast genome sequence of Lithospermum erythrorhizon: insights into the phylogenetic relationship among Boraginaceae species and the maternal lineages of purple gromwells.</title>
        <authorList>
            <person name="Okada T."/>
            <person name="Watanabe K."/>
        </authorList>
    </citation>
    <scope>NUCLEOTIDE SEQUENCE [LARGE SCALE GENOMIC DNA]</scope>
</reference>
<dbReference type="InterPro" id="IPR032867">
    <property type="entry name" value="DYW_dom"/>
</dbReference>
<sequence length="724" mass="81707">MFAIIFQSLLNCFQLISNYKPRNRPLFFLVSNETILYNRMVLKIPANLHSHLSLKFVKHLKLGDLLCARQLFDKITEPSLKLWTILITAYTKQNHPEEALHIYSKLRNATDKPDQFALLAAVKACAKLGDIETAKKIHDDVLECGFSSNLVLGNAIIDMYGKCKCYDGARGVFDYMEIKDVISWTSMCSCYVNCGLAKEAIDVVRKMGLNGVRPNMMTVSSLLPACAHLKLVNFGREVHGYVLRNGMEGNVFVSSALVDVYATCLRIKQAELVFYGMQQQDIVAWNVLISGYFTNGECDKGLQMFSRMRREGFILNYDTWNAVIVGCMQSGRTQQSLDLARQMQQSGFRPNRITITGILQACTHSENLQGGKEIHGYLFRNQLVDDKTASTALVFMYAKCGYLELSHKVFSTMLQKDTIAWNTIIMANSMHGKGVMALSLFSDMIKSGFRPNSVSFTSVLCGCNHSRLVDDGLTIFNSMTEDYGIEPGTEHFSALVDILSRAGRLEDAYKFILQMPIKPSASAWGALLAACRTYKNVDLGRIAANQLFQLEPQNPGNYSMFYNILVAAKLYEEASEARKLMRDRGIRKVPGQSWIMVNNKMYTFVVGDKNNVQIDEIVRFLKEMGEKIRLAGYIPDTDFVLQDLDKEEKEDRLCNHSERLAIAFGILNLKGKSSIRVFKNLRICGDCHSAIKFMTKIIGVKIVVRDSFRFHHFSNGLCSCGDFW</sequence>
<dbReference type="FunFam" id="1.25.40.10:FF:000344">
    <property type="entry name" value="Pentatricopeptide repeat-containing protein"/>
    <property type="match status" value="1"/>
</dbReference>
<feature type="repeat" description="PPR" evidence="3">
    <location>
        <begin position="316"/>
        <end position="350"/>
    </location>
</feature>
<evidence type="ECO:0000259" key="4">
    <source>
        <dbReference type="Pfam" id="PF14432"/>
    </source>
</evidence>
<feature type="repeat" description="PPR" evidence="3">
    <location>
        <begin position="79"/>
        <end position="113"/>
    </location>
</feature>
<keyword evidence="6" id="KW-1185">Reference proteome</keyword>
<dbReference type="Pfam" id="PF20431">
    <property type="entry name" value="E_motif"/>
    <property type="match status" value="1"/>
</dbReference>
<dbReference type="GO" id="GO:0003723">
    <property type="term" value="F:RNA binding"/>
    <property type="evidence" value="ECO:0007669"/>
    <property type="project" value="InterPro"/>
</dbReference>
<feature type="repeat" description="PPR" evidence="3">
    <location>
        <begin position="417"/>
        <end position="451"/>
    </location>
</feature>
<dbReference type="Pfam" id="PF01535">
    <property type="entry name" value="PPR"/>
    <property type="match status" value="4"/>
</dbReference>
<comment type="caution">
    <text evidence="5">The sequence shown here is derived from an EMBL/GenBank/DDBJ whole genome shotgun (WGS) entry which is preliminary data.</text>
</comment>
<dbReference type="GO" id="GO:0008270">
    <property type="term" value="F:zinc ion binding"/>
    <property type="evidence" value="ECO:0007669"/>
    <property type="project" value="InterPro"/>
</dbReference>
<feature type="repeat" description="PPR" evidence="3">
    <location>
        <begin position="281"/>
        <end position="315"/>
    </location>
</feature>
<accession>A0AAV3RUX3</accession>
<dbReference type="FunFam" id="1.25.40.10:FF:000090">
    <property type="entry name" value="Pentatricopeptide repeat-containing protein, chloroplastic"/>
    <property type="match status" value="1"/>
</dbReference>
<dbReference type="PROSITE" id="PS51375">
    <property type="entry name" value="PPR"/>
    <property type="match status" value="5"/>
</dbReference>
<evidence type="ECO:0000313" key="6">
    <source>
        <dbReference type="Proteomes" id="UP001454036"/>
    </source>
</evidence>
<dbReference type="Pfam" id="PF14432">
    <property type="entry name" value="DYW_deaminase"/>
    <property type="match status" value="1"/>
</dbReference>
<dbReference type="InterPro" id="IPR011990">
    <property type="entry name" value="TPR-like_helical_dom_sf"/>
</dbReference>
<dbReference type="PANTHER" id="PTHR47926:SF426">
    <property type="entry name" value="TETRATRICOPEPTIDE-LIKE HELICAL DOMAIN SUPERFAMILY, DYW DOMAIN-CONTAINING PROTEIN"/>
    <property type="match status" value="1"/>
</dbReference>
<keyword evidence="2" id="KW-0677">Repeat</keyword>
<dbReference type="InterPro" id="IPR002885">
    <property type="entry name" value="PPR_rpt"/>
</dbReference>
<gene>
    <name evidence="5" type="ORF">LIER_32027</name>
</gene>
<dbReference type="AlphaFoldDB" id="A0AAV3RUX3"/>
<dbReference type="Proteomes" id="UP001454036">
    <property type="component" value="Unassembled WGS sequence"/>
</dbReference>
<dbReference type="EMBL" id="BAABME010012127">
    <property type="protein sequence ID" value="GAA0184739.1"/>
    <property type="molecule type" value="Genomic_DNA"/>
</dbReference>
<proteinExistence type="inferred from homology"/>
<feature type="domain" description="DYW" evidence="4">
    <location>
        <begin position="632"/>
        <end position="724"/>
    </location>
</feature>
<evidence type="ECO:0000256" key="2">
    <source>
        <dbReference type="ARBA" id="ARBA00022737"/>
    </source>
</evidence>
<evidence type="ECO:0000313" key="5">
    <source>
        <dbReference type="EMBL" id="GAA0184739.1"/>
    </source>
</evidence>
<dbReference type="PANTHER" id="PTHR47926">
    <property type="entry name" value="PENTATRICOPEPTIDE REPEAT-CONTAINING PROTEIN"/>
    <property type="match status" value="1"/>
</dbReference>
<dbReference type="InterPro" id="IPR046848">
    <property type="entry name" value="E_motif"/>
</dbReference>
<dbReference type="Pfam" id="PF13041">
    <property type="entry name" value="PPR_2"/>
    <property type="match status" value="3"/>
</dbReference>
<feature type="repeat" description="PPR" evidence="3">
    <location>
        <begin position="180"/>
        <end position="214"/>
    </location>
</feature>
<dbReference type="GO" id="GO:0009451">
    <property type="term" value="P:RNA modification"/>
    <property type="evidence" value="ECO:0007669"/>
    <property type="project" value="InterPro"/>
</dbReference>
<organism evidence="5 6">
    <name type="scientific">Lithospermum erythrorhizon</name>
    <name type="common">Purple gromwell</name>
    <name type="synonym">Lithospermum officinale var. erythrorhizon</name>
    <dbReference type="NCBI Taxonomy" id="34254"/>
    <lineage>
        <taxon>Eukaryota</taxon>
        <taxon>Viridiplantae</taxon>
        <taxon>Streptophyta</taxon>
        <taxon>Embryophyta</taxon>
        <taxon>Tracheophyta</taxon>
        <taxon>Spermatophyta</taxon>
        <taxon>Magnoliopsida</taxon>
        <taxon>eudicotyledons</taxon>
        <taxon>Gunneridae</taxon>
        <taxon>Pentapetalae</taxon>
        <taxon>asterids</taxon>
        <taxon>lamiids</taxon>
        <taxon>Boraginales</taxon>
        <taxon>Boraginaceae</taxon>
        <taxon>Boraginoideae</taxon>
        <taxon>Lithospermeae</taxon>
        <taxon>Lithospermum</taxon>
    </lineage>
</organism>
<dbReference type="FunFam" id="1.25.40.10:FF:003116">
    <property type="entry name" value="Uncharacterized protein"/>
    <property type="match status" value="1"/>
</dbReference>
<dbReference type="InterPro" id="IPR046960">
    <property type="entry name" value="PPR_At4g14850-like_plant"/>
</dbReference>
<dbReference type="SUPFAM" id="SSF48452">
    <property type="entry name" value="TPR-like"/>
    <property type="match status" value="1"/>
</dbReference>
<evidence type="ECO:0000256" key="1">
    <source>
        <dbReference type="ARBA" id="ARBA00006643"/>
    </source>
</evidence>
<dbReference type="NCBIfam" id="TIGR00756">
    <property type="entry name" value="PPR"/>
    <property type="match status" value="4"/>
</dbReference>
<evidence type="ECO:0000256" key="3">
    <source>
        <dbReference type="PROSITE-ProRule" id="PRU00708"/>
    </source>
</evidence>
<name>A0AAV3RUX3_LITER</name>
<dbReference type="Gene3D" id="1.25.40.10">
    <property type="entry name" value="Tetratricopeptide repeat domain"/>
    <property type="match status" value="3"/>
</dbReference>